<evidence type="ECO:0000256" key="3">
    <source>
        <dbReference type="RuleBase" id="RU361235"/>
    </source>
</evidence>
<dbReference type="PROSITE" id="PS00122">
    <property type="entry name" value="CARBOXYLESTERASE_B_1"/>
    <property type="match status" value="1"/>
</dbReference>
<dbReference type="InterPro" id="IPR029058">
    <property type="entry name" value="AB_hydrolase_fold"/>
</dbReference>
<keyword evidence="6" id="KW-1185">Reference proteome</keyword>
<gene>
    <name evidence="5" type="ORF">FVEG_13995</name>
</gene>
<dbReference type="GeneID" id="30071291"/>
<dbReference type="Pfam" id="PF00135">
    <property type="entry name" value="COesterase"/>
    <property type="match status" value="1"/>
</dbReference>
<feature type="signal peptide" evidence="3">
    <location>
        <begin position="1"/>
        <end position="20"/>
    </location>
</feature>
<evidence type="ECO:0000256" key="2">
    <source>
        <dbReference type="ARBA" id="ARBA00022801"/>
    </source>
</evidence>
<dbReference type="InterPro" id="IPR002018">
    <property type="entry name" value="CarbesteraseB"/>
</dbReference>
<dbReference type="RefSeq" id="XP_018762434.1">
    <property type="nucleotide sequence ID" value="XM_018903333.1"/>
</dbReference>
<dbReference type="EC" id="3.1.1.-" evidence="3"/>
<protein>
    <recommendedName>
        <fullName evidence="3">Carboxylic ester hydrolase</fullName>
        <ecNumber evidence="3">3.1.1.-</ecNumber>
    </recommendedName>
</protein>
<keyword evidence="3" id="KW-0732">Signal</keyword>
<dbReference type="KEGG" id="fvr:FVEG_13995"/>
<comment type="similarity">
    <text evidence="1 3">Belongs to the type-B carboxylesterase/lipase family.</text>
</comment>
<accession>A0A139YBS3</accession>
<reference evidence="6" key="1">
    <citation type="journal article" date="2007" name="Science">
        <title>The Fusarium graminearum genome reveals a link between localized polymorphism and pathogen specialization.</title>
        <authorList>
            <person name="Cuomo C.A."/>
            <person name="Gueldener U."/>
            <person name="Xu J.-R."/>
            <person name="Trail F."/>
            <person name="Turgeon B.G."/>
            <person name="Di Pietro A."/>
            <person name="Walton J.D."/>
            <person name="Ma L.-J."/>
            <person name="Baker S.E."/>
            <person name="Rep M."/>
            <person name="Adam G."/>
            <person name="Antoniw J."/>
            <person name="Baldwin T."/>
            <person name="Calvo S.E."/>
            <person name="Chang Y.-L."/>
            <person name="DeCaprio D."/>
            <person name="Gale L.R."/>
            <person name="Gnerre S."/>
            <person name="Goswami R.S."/>
            <person name="Hammond-Kosack K."/>
            <person name="Harris L.J."/>
            <person name="Hilburn K."/>
            <person name="Kennell J.C."/>
            <person name="Kroken S."/>
            <person name="Magnuson J.K."/>
            <person name="Mannhaupt G."/>
            <person name="Mauceli E.W."/>
            <person name="Mewes H.-W."/>
            <person name="Mitterbauer R."/>
            <person name="Muehlbauer G."/>
            <person name="Muensterkoetter M."/>
            <person name="Nelson D."/>
            <person name="O'Donnell K."/>
            <person name="Ouellet T."/>
            <person name="Qi W."/>
            <person name="Quesneville H."/>
            <person name="Roncero M.I.G."/>
            <person name="Seong K.-Y."/>
            <person name="Tetko I.V."/>
            <person name="Urban M."/>
            <person name="Waalwijk C."/>
            <person name="Ward T.J."/>
            <person name="Yao J."/>
            <person name="Birren B.W."/>
            <person name="Kistler H.C."/>
        </authorList>
    </citation>
    <scope>NUCLEOTIDE SEQUENCE [LARGE SCALE GENOMIC DNA]</scope>
    <source>
        <strain evidence="6">M3125 / FGSC 7600</strain>
    </source>
</reference>
<dbReference type="GO" id="GO:0016787">
    <property type="term" value="F:hydrolase activity"/>
    <property type="evidence" value="ECO:0007669"/>
    <property type="project" value="UniProtKB-KW"/>
</dbReference>
<evidence type="ECO:0000313" key="5">
    <source>
        <dbReference type="EMBL" id="KYG13750.1"/>
    </source>
</evidence>
<dbReference type="EMBL" id="DS486010">
    <property type="protein sequence ID" value="KYG13750.1"/>
    <property type="molecule type" value="Genomic_DNA"/>
</dbReference>
<organism evidence="5 6">
    <name type="scientific">Gibberella moniliformis (strain M3125 / FGSC 7600)</name>
    <name type="common">Maize ear and stalk rot fungus</name>
    <name type="synonym">Fusarium verticillioides</name>
    <dbReference type="NCBI Taxonomy" id="334819"/>
    <lineage>
        <taxon>Eukaryota</taxon>
        <taxon>Fungi</taxon>
        <taxon>Dikarya</taxon>
        <taxon>Ascomycota</taxon>
        <taxon>Pezizomycotina</taxon>
        <taxon>Sordariomycetes</taxon>
        <taxon>Hypocreomycetidae</taxon>
        <taxon>Hypocreales</taxon>
        <taxon>Nectriaceae</taxon>
        <taxon>Fusarium</taxon>
        <taxon>Fusarium fujikuroi species complex</taxon>
    </lineage>
</organism>
<evidence type="ECO:0000256" key="1">
    <source>
        <dbReference type="ARBA" id="ARBA00005964"/>
    </source>
</evidence>
<reference evidence="5 6" key="2">
    <citation type="journal article" date="2010" name="Nature">
        <title>Comparative genomics reveals mobile pathogenicity chromosomes in Fusarium.</title>
        <authorList>
            <person name="Ma L.J."/>
            <person name="van der Does H.C."/>
            <person name="Borkovich K.A."/>
            <person name="Coleman J.J."/>
            <person name="Daboussi M.J."/>
            <person name="Di Pietro A."/>
            <person name="Dufresne M."/>
            <person name="Freitag M."/>
            <person name="Grabherr M."/>
            <person name="Henrissat B."/>
            <person name="Houterman P.M."/>
            <person name="Kang S."/>
            <person name="Shim W.B."/>
            <person name="Woloshuk C."/>
            <person name="Xie X."/>
            <person name="Xu J.R."/>
            <person name="Antoniw J."/>
            <person name="Baker S.E."/>
            <person name="Bluhm B.H."/>
            <person name="Breakspear A."/>
            <person name="Brown D.W."/>
            <person name="Butchko R.A."/>
            <person name="Chapman S."/>
            <person name="Coulson R."/>
            <person name="Coutinho P.M."/>
            <person name="Danchin E.G."/>
            <person name="Diener A."/>
            <person name="Gale L.R."/>
            <person name="Gardiner D.M."/>
            <person name="Goff S."/>
            <person name="Hammond-Kosack K.E."/>
            <person name="Hilburn K."/>
            <person name="Hua-Van A."/>
            <person name="Jonkers W."/>
            <person name="Kazan K."/>
            <person name="Kodira C.D."/>
            <person name="Koehrsen M."/>
            <person name="Kumar L."/>
            <person name="Lee Y.H."/>
            <person name="Li L."/>
            <person name="Manners J.M."/>
            <person name="Miranda-Saavedra D."/>
            <person name="Mukherjee M."/>
            <person name="Park G."/>
            <person name="Park J."/>
            <person name="Park S.Y."/>
            <person name="Proctor R.H."/>
            <person name="Regev A."/>
            <person name="Ruiz-Roldan M.C."/>
            <person name="Sain D."/>
            <person name="Sakthikumar S."/>
            <person name="Sykes S."/>
            <person name="Schwartz D.C."/>
            <person name="Turgeon B.G."/>
            <person name="Wapinski I."/>
            <person name="Yoder O."/>
            <person name="Young S."/>
            <person name="Zeng Q."/>
            <person name="Zhou S."/>
            <person name="Galagan J."/>
            <person name="Cuomo C.A."/>
            <person name="Kistler H.C."/>
            <person name="Rep M."/>
        </authorList>
    </citation>
    <scope>NUCLEOTIDE SEQUENCE [LARGE SCALE GENOMIC DNA]</scope>
    <source>
        <strain evidence="6">M3125 / FGSC 7600</strain>
    </source>
</reference>
<dbReference type="Proteomes" id="UP000009096">
    <property type="component" value="Unassembled WGS sequence"/>
</dbReference>
<dbReference type="VEuPathDB" id="FungiDB:FVEG_13995"/>
<dbReference type="eggNOG" id="KOG4389">
    <property type="taxonomic scope" value="Eukaryota"/>
</dbReference>
<proteinExistence type="inferred from homology"/>
<feature type="chain" id="PRO_5007230359" description="Carboxylic ester hydrolase" evidence="3">
    <location>
        <begin position="21"/>
        <end position="573"/>
    </location>
</feature>
<dbReference type="AlphaFoldDB" id="A0A139YBS3"/>
<evidence type="ECO:0000313" key="6">
    <source>
        <dbReference type="Proteomes" id="UP000009096"/>
    </source>
</evidence>
<name>A0A139YBS3_GIBM7</name>
<sequence length="573" mass="61959">MRVSNYILLLTAVLTPQATAAPSSNESSTYPPVVDLGYELHRAIWHNLDTDLYKFQNVRYGRSPTGKLRFRAPRPPLENRTVVQTGAGTRICPQGQPQWQAKTLMAIGKYSNPTVPFTLEGWVEAIENGTVPPGNINANATEDCLLLDVYVPRKVLKAAGTGDQQGVPVLVFIHGGGGVFGSKDGSGPTLFEPSGILAQAQSAFNQDFVFVTLNYRLGAFGWLNSAEVLADGDANAALLDQRFALQWVQDNIHLFGGSKDRVTIMGESGGASSALRHLIAASEDQNQQGASCMPTKKLFQQVILQSPADVPVATSNPDELYDGFLSILQAGNLDAVRSMSSAAVIAANAAQVAAFPHTNYVHAPIVDSDTSFGPVIESLQEGKFDKSVKVMAAHNIFEGGFFFDPSVKTDANFDKWLERSFPGLDVKQRQELTKEIYPPVYDGSAGYLDMNTRQMRVWGESAIDCAFNAISQATKDKSYAYEFGVSPGFHIQDLSYTFGTPATAMRPSQKSLQLAIASFVLKGVPVLENGKEFPIFGDEGLLVNITAAGAISSVPNSVNQTRCKWWTSIAQSV</sequence>
<feature type="domain" description="Carboxylesterase type B" evidence="4">
    <location>
        <begin position="51"/>
        <end position="566"/>
    </location>
</feature>
<dbReference type="InterPro" id="IPR019826">
    <property type="entry name" value="Carboxylesterase_B_AS"/>
</dbReference>
<dbReference type="ESTHER" id="gibm7-a0a139ybs3">
    <property type="family name" value="Fungal_carboxylesterase_lipase"/>
</dbReference>
<dbReference type="Gene3D" id="3.40.50.1820">
    <property type="entry name" value="alpha/beta hydrolase"/>
    <property type="match status" value="1"/>
</dbReference>
<evidence type="ECO:0000259" key="4">
    <source>
        <dbReference type="Pfam" id="PF00135"/>
    </source>
</evidence>
<dbReference type="SUPFAM" id="SSF53474">
    <property type="entry name" value="alpha/beta-Hydrolases"/>
    <property type="match status" value="1"/>
</dbReference>
<keyword evidence="2 3" id="KW-0378">Hydrolase</keyword>
<dbReference type="PANTHER" id="PTHR11559">
    <property type="entry name" value="CARBOXYLESTERASE"/>
    <property type="match status" value="1"/>
</dbReference>
<dbReference type="OrthoDB" id="408631at2759"/>
<dbReference type="InterPro" id="IPR050309">
    <property type="entry name" value="Type-B_Carboxylest/Lipase"/>
</dbReference>